<comment type="caution">
    <text evidence="1">The sequence shown here is derived from an EMBL/GenBank/DDBJ whole genome shotgun (WGS) entry which is preliminary data.</text>
</comment>
<name>A0A133UHJ8_9EURY</name>
<evidence type="ECO:0000313" key="2">
    <source>
        <dbReference type="Proteomes" id="UP000070657"/>
    </source>
</evidence>
<proteinExistence type="predicted"/>
<sequence length="114" mass="13715">MSKDEDKNDEKEFYKKMMRAKLEGMWDAQREMYGKEKKQSDKPEDTIFTLSFSDIKLENWDKPYSPHFVFTTSEKWMILTDKGWKSVSSDFVRDFFNKCSKQKLKKIMGVKTEK</sequence>
<dbReference type="Proteomes" id="UP000070657">
    <property type="component" value="Unassembled WGS sequence"/>
</dbReference>
<evidence type="ECO:0000313" key="1">
    <source>
        <dbReference type="EMBL" id="KXA93668.1"/>
    </source>
</evidence>
<keyword evidence="2" id="KW-1185">Reference proteome</keyword>
<accession>A0A133UHJ8</accession>
<organism evidence="1 2">
    <name type="scientific">candidate division MSBL1 archaeon SCGC-AAA259E22</name>
    <dbReference type="NCBI Taxonomy" id="1698265"/>
    <lineage>
        <taxon>Archaea</taxon>
        <taxon>Methanobacteriati</taxon>
        <taxon>Methanobacteriota</taxon>
        <taxon>candidate division MSBL1</taxon>
    </lineage>
</organism>
<dbReference type="EMBL" id="LHXP01000012">
    <property type="protein sequence ID" value="KXA93668.1"/>
    <property type="molecule type" value="Genomic_DNA"/>
</dbReference>
<gene>
    <name evidence="1" type="ORF">AKJ66_01545</name>
</gene>
<protein>
    <submittedName>
        <fullName evidence="1">Uncharacterized protein</fullName>
    </submittedName>
</protein>
<dbReference type="AlphaFoldDB" id="A0A133UHJ8"/>
<reference evidence="1 2" key="1">
    <citation type="journal article" date="2016" name="Sci. Rep.">
        <title>Metabolic traits of an uncultured archaeal lineage -MSBL1- from brine pools of the Red Sea.</title>
        <authorList>
            <person name="Mwirichia R."/>
            <person name="Alam I."/>
            <person name="Rashid M."/>
            <person name="Vinu M."/>
            <person name="Ba-Alawi W."/>
            <person name="Anthony Kamau A."/>
            <person name="Kamanda Ngugi D."/>
            <person name="Goker M."/>
            <person name="Klenk H.P."/>
            <person name="Bajic V."/>
            <person name="Stingl U."/>
        </authorList>
    </citation>
    <scope>NUCLEOTIDE SEQUENCE [LARGE SCALE GENOMIC DNA]</scope>
    <source>
        <strain evidence="1">SCGC-AAA259E22</strain>
    </source>
</reference>